<dbReference type="InterPro" id="IPR009845">
    <property type="entry name" value="DUF1405"/>
</dbReference>
<evidence type="ECO:0000313" key="2">
    <source>
        <dbReference type="EMBL" id="AJY77146.1"/>
    </source>
</evidence>
<organism evidence="2 3">
    <name type="scientific">Paenibacillus beijingensis</name>
    <dbReference type="NCBI Taxonomy" id="1126833"/>
    <lineage>
        <taxon>Bacteria</taxon>
        <taxon>Bacillati</taxon>
        <taxon>Bacillota</taxon>
        <taxon>Bacilli</taxon>
        <taxon>Bacillales</taxon>
        <taxon>Paenibacillaceae</taxon>
        <taxon>Paenibacillus</taxon>
    </lineage>
</organism>
<feature type="transmembrane region" description="Helical" evidence="1">
    <location>
        <begin position="56"/>
        <end position="75"/>
    </location>
</feature>
<evidence type="ECO:0008006" key="4">
    <source>
        <dbReference type="Google" id="ProtNLM"/>
    </source>
</evidence>
<dbReference type="EMBL" id="CP011058">
    <property type="protein sequence ID" value="AJY77146.1"/>
    <property type="molecule type" value="Genomic_DNA"/>
</dbReference>
<accession>A0A0D5NPH2</accession>
<feature type="transmembrane region" description="Helical" evidence="1">
    <location>
        <begin position="150"/>
        <end position="169"/>
    </location>
</feature>
<dbReference type="HOGENOM" id="CLU_103291_1_0_9"/>
<proteinExistence type="predicted"/>
<sequence>MQMSYFWSRTFWTSRPVLWTLFIVNLLGTAYGYEWYWNQLVYTSRSGHPLWQLVFVPDSPTASLFFTLSLLYLIFRPAAPPRTVVRAFVEALGAVASIKYGIWAVVMIFAGAAQGDILEWQHWMLVVSHLSMAVEAVIFASFLSFGRVAALAAACWLFINDAVDYSYGIYPWLPDVLDDNVPAICVFTVGLTVFSLLLVYLLVIFRRIRQKEESGLIQEVPS</sequence>
<feature type="transmembrane region" description="Helical" evidence="1">
    <location>
        <begin position="87"/>
        <end position="110"/>
    </location>
</feature>
<keyword evidence="3" id="KW-1185">Reference proteome</keyword>
<dbReference type="PANTHER" id="PTHR40042:SF1">
    <property type="entry name" value="DUF1405 DOMAIN-CONTAINING PROTEIN"/>
    <property type="match status" value="1"/>
</dbReference>
<feature type="transmembrane region" description="Helical" evidence="1">
    <location>
        <begin position="122"/>
        <end position="143"/>
    </location>
</feature>
<dbReference type="PATRIC" id="fig|1126833.4.peg.5413"/>
<keyword evidence="1" id="KW-1133">Transmembrane helix</keyword>
<dbReference type="RefSeq" id="WP_045672571.1">
    <property type="nucleotide sequence ID" value="NZ_CP011058.1"/>
</dbReference>
<dbReference type="STRING" id="1126833.VN24_24610"/>
<dbReference type="OrthoDB" id="152213at2"/>
<reference evidence="2 3" key="1">
    <citation type="journal article" date="2015" name="J. Biotechnol.">
        <title>Complete genome sequence of Paenibacillus beijingensis 7188(T) (=DSM 24997(T)), a novel rhizobacterium from jujube garden soil.</title>
        <authorList>
            <person name="Kwak Y."/>
            <person name="Shin J.H."/>
        </authorList>
    </citation>
    <scope>NUCLEOTIDE SEQUENCE [LARGE SCALE GENOMIC DNA]</scope>
    <source>
        <strain evidence="2 3">DSM 24997</strain>
    </source>
</reference>
<keyword evidence="1" id="KW-0812">Transmembrane</keyword>
<dbReference type="PANTHER" id="PTHR40042">
    <property type="entry name" value="HYPOTHETICAL MEMBRANE SPANNING PROTEIN"/>
    <property type="match status" value="1"/>
</dbReference>
<protein>
    <recommendedName>
        <fullName evidence="4">DUF1405 domain-containing protein</fullName>
    </recommendedName>
</protein>
<dbReference type="KEGG" id="pbj:VN24_24610"/>
<gene>
    <name evidence="2" type="ORF">VN24_24610</name>
</gene>
<keyword evidence="1" id="KW-0472">Membrane</keyword>
<reference evidence="3" key="2">
    <citation type="submission" date="2015-03" db="EMBL/GenBank/DDBJ databases">
        <title>Genome sequence of Paenibacillus beijingensis strain DSM 24997T.</title>
        <authorList>
            <person name="Kwak Y."/>
            <person name="Shin J.-H."/>
        </authorList>
    </citation>
    <scope>NUCLEOTIDE SEQUENCE [LARGE SCALE GENOMIC DNA]</scope>
    <source>
        <strain evidence="3">DSM 24997</strain>
    </source>
</reference>
<evidence type="ECO:0000256" key="1">
    <source>
        <dbReference type="SAM" id="Phobius"/>
    </source>
</evidence>
<dbReference type="AlphaFoldDB" id="A0A0D5NPH2"/>
<dbReference type="Proteomes" id="UP000032633">
    <property type="component" value="Chromosome"/>
</dbReference>
<feature type="transmembrane region" description="Helical" evidence="1">
    <location>
        <begin position="181"/>
        <end position="205"/>
    </location>
</feature>
<dbReference type="Pfam" id="PF07187">
    <property type="entry name" value="DUF1405"/>
    <property type="match status" value="1"/>
</dbReference>
<evidence type="ECO:0000313" key="3">
    <source>
        <dbReference type="Proteomes" id="UP000032633"/>
    </source>
</evidence>
<name>A0A0D5NPH2_9BACL</name>